<evidence type="ECO:0000313" key="5">
    <source>
        <dbReference type="Proteomes" id="UP001239213"/>
    </source>
</evidence>
<feature type="domain" description="Alpha-L-rhamnosidase C-terminal" evidence="3">
    <location>
        <begin position="33"/>
        <end position="98"/>
    </location>
</feature>
<dbReference type="PANTHER" id="PTHR33307:SF6">
    <property type="entry name" value="ALPHA-RHAMNOSIDASE (EUROFUNG)-RELATED"/>
    <property type="match status" value="1"/>
</dbReference>
<evidence type="ECO:0000313" key="4">
    <source>
        <dbReference type="EMBL" id="KAK1467549.1"/>
    </source>
</evidence>
<dbReference type="Proteomes" id="UP001239213">
    <property type="component" value="Unassembled WGS sequence"/>
</dbReference>
<reference evidence="4" key="1">
    <citation type="submission" date="2016-11" db="EMBL/GenBank/DDBJ databases">
        <title>The genome sequence of Colletotrichum cuscutae.</title>
        <authorList>
            <person name="Baroncelli R."/>
        </authorList>
    </citation>
    <scope>NUCLEOTIDE SEQUENCE</scope>
    <source>
        <strain evidence="4">IMI 304802</strain>
    </source>
</reference>
<protein>
    <recommendedName>
        <fullName evidence="2">alpha-L-rhamnosidase</fullName>
        <ecNumber evidence="2">3.2.1.40</ecNumber>
    </recommendedName>
</protein>
<proteinExistence type="predicted"/>
<name>A0AAI9UZ64_9PEZI</name>
<organism evidence="4 5">
    <name type="scientific">Colletotrichum cuscutae</name>
    <dbReference type="NCBI Taxonomy" id="1209917"/>
    <lineage>
        <taxon>Eukaryota</taxon>
        <taxon>Fungi</taxon>
        <taxon>Dikarya</taxon>
        <taxon>Ascomycota</taxon>
        <taxon>Pezizomycotina</taxon>
        <taxon>Sordariomycetes</taxon>
        <taxon>Hypocreomycetidae</taxon>
        <taxon>Glomerellales</taxon>
        <taxon>Glomerellaceae</taxon>
        <taxon>Colletotrichum</taxon>
        <taxon>Colletotrichum acutatum species complex</taxon>
    </lineage>
</organism>
<comment type="catalytic activity">
    <reaction evidence="1">
        <text>Hydrolysis of terminal non-reducing alpha-L-rhamnose residues in alpha-L-rhamnosides.</text>
        <dbReference type="EC" id="3.2.1.40"/>
    </reaction>
</comment>
<evidence type="ECO:0000256" key="2">
    <source>
        <dbReference type="ARBA" id="ARBA00012652"/>
    </source>
</evidence>
<gene>
    <name evidence="4" type="ORF">CCUS01_07080</name>
</gene>
<dbReference type="PANTHER" id="PTHR33307">
    <property type="entry name" value="ALPHA-RHAMNOSIDASE (EUROFUNG)"/>
    <property type="match status" value="1"/>
</dbReference>
<dbReference type="Gene3D" id="1.50.10.10">
    <property type="match status" value="1"/>
</dbReference>
<evidence type="ECO:0000259" key="3">
    <source>
        <dbReference type="Pfam" id="PF17390"/>
    </source>
</evidence>
<dbReference type="AlphaFoldDB" id="A0AAI9UZ64"/>
<dbReference type="SUPFAM" id="SSF48208">
    <property type="entry name" value="Six-hairpin glycosidases"/>
    <property type="match status" value="1"/>
</dbReference>
<dbReference type="EMBL" id="MPDP01000257">
    <property type="protein sequence ID" value="KAK1467549.1"/>
    <property type="molecule type" value="Genomic_DNA"/>
</dbReference>
<keyword evidence="5" id="KW-1185">Reference proteome</keyword>
<dbReference type="InterPro" id="IPR012341">
    <property type="entry name" value="6hp_glycosidase-like_sf"/>
</dbReference>
<accession>A0AAI9UZ64</accession>
<dbReference type="InterPro" id="IPR035398">
    <property type="entry name" value="Bac_rhamnosid_C"/>
</dbReference>
<dbReference type="Pfam" id="PF17390">
    <property type="entry name" value="Bac_rhamnosid_C"/>
    <property type="match status" value="1"/>
</dbReference>
<dbReference type="GO" id="GO:0005975">
    <property type="term" value="P:carbohydrate metabolic process"/>
    <property type="evidence" value="ECO:0007669"/>
    <property type="project" value="InterPro"/>
</dbReference>
<dbReference type="InterPro" id="IPR016007">
    <property type="entry name" value="Alpha_rhamnosid"/>
</dbReference>
<sequence>MLPDGRINPGQMTSFNHYALGAVADWLHGSVGGISPQESGWRVIRVEPVPGGNLTNAAVTFDGPYGKVVCEWVLEGTKFNMWLEVPPNCSAVVFLPSGLPRSFAAETCQQRHGLVVQSGVHKFEDTFDPGEWPPLPFVAANQPLPPNTIAG</sequence>
<evidence type="ECO:0000256" key="1">
    <source>
        <dbReference type="ARBA" id="ARBA00001445"/>
    </source>
</evidence>
<dbReference type="EC" id="3.2.1.40" evidence="2"/>
<comment type="caution">
    <text evidence="4">The sequence shown here is derived from an EMBL/GenBank/DDBJ whole genome shotgun (WGS) entry which is preliminary data.</text>
</comment>
<dbReference type="InterPro" id="IPR008928">
    <property type="entry name" value="6-hairpin_glycosidase_sf"/>
</dbReference>
<dbReference type="GO" id="GO:0030596">
    <property type="term" value="F:alpha-L-rhamnosidase activity"/>
    <property type="evidence" value="ECO:0007669"/>
    <property type="project" value="UniProtKB-EC"/>
</dbReference>
<dbReference type="Gene3D" id="2.60.420.10">
    <property type="entry name" value="Maltose phosphorylase, domain 3"/>
    <property type="match status" value="1"/>
</dbReference>